<feature type="compositionally biased region" description="Basic and acidic residues" evidence="1">
    <location>
        <begin position="72"/>
        <end position="85"/>
    </location>
</feature>
<dbReference type="EMBL" id="JAATJV010406144">
    <property type="protein sequence ID" value="MBZ3886195.1"/>
    <property type="molecule type" value="Genomic_DNA"/>
</dbReference>
<sequence>MEFKFKFLEEDPYALDVSNTAFGRERPLYGPLPLVQPSCEMRVFPLEKKGPLRLSPLYPGEGGGGSGGPEDPLDHQISIERRESSYDSVTDPYRAPADAGPLSSPQEPEGKRMIPPPGQPYSDPPSLLQRQDGYYYYSKYGRPSEPGEPSLIQCKMCSLRHFPPHPPPRAEFFPLLQILKGEVSSLQG</sequence>
<feature type="compositionally biased region" description="Pro residues" evidence="1">
    <location>
        <begin position="114"/>
        <end position="123"/>
    </location>
</feature>
<reference evidence="2" key="1">
    <citation type="submission" date="2020-03" db="EMBL/GenBank/DDBJ databases">
        <title>Studies in the Genomics of Life Span.</title>
        <authorList>
            <person name="Glass D."/>
        </authorList>
    </citation>
    <scope>NUCLEOTIDE SEQUENCE</scope>
    <source>
        <strain evidence="2">SUZIE</strain>
        <tissue evidence="2">Muscle</tissue>
    </source>
</reference>
<name>A0AA41N9A5_SCICA</name>
<dbReference type="AlphaFoldDB" id="A0AA41N9A5"/>
<gene>
    <name evidence="2" type="ORF">SUZIE_186730</name>
</gene>
<evidence type="ECO:0000256" key="1">
    <source>
        <dbReference type="SAM" id="MobiDB-lite"/>
    </source>
</evidence>
<accession>A0AA41N9A5</accession>
<organism evidence="2 3">
    <name type="scientific">Sciurus carolinensis</name>
    <name type="common">Eastern gray squirrel</name>
    <dbReference type="NCBI Taxonomy" id="30640"/>
    <lineage>
        <taxon>Eukaryota</taxon>
        <taxon>Metazoa</taxon>
        <taxon>Chordata</taxon>
        <taxon>Craniata</taxon>
        <taxon>Vertebrata</taxon>
        <taxon>Euteleostomi</taxon>
        <taxon>Mammalia</taxon>
        <taxon>Eutheria</taxon>
        <taxon>Euarchontoglires</taxon>
        <taxon>Glires</taxon>
        <taxon>Rodentia</taxon>
        <taxon>Sciuromorpha</taxon>
        <taxon>Sciuridae</taxon>
        <taxon>Sciurinae</taxon>
        <taxon>Sciurini</taxon>
        <taxon>Sciurus</taxon>
    </lineage>
</organism>
<protein>
    <submittedName>
        <fullName evidence="2">CTAGE family member 9</fullName>
    </submittedName>
</protein>
<evidence type="ECO:0000313" key="2">
    <source>
        <dbReference type="EMBL" id="MBZ3886195.1"/>
    </source>
</evidence>
<dbReference type="Proteomes" id="UP001166674">
    <property type="component" value="Unassembled WGS sequence"/>
</dbReference>
<evidence type="ECO:0000313" key="3">
    <source>
        <dbReference type="Proteomes" id="UP001166674"/>
    </source>
</evidence>
<feature type="region of interest" description="Disordered" evidence="1">
    <location>
        <begin position="51"/>
        <end position="128"/>
    </location>
</feature>
<keyword evidence="3" id="KW-1185">Reference proteome</keyword>
<comment type="caution">
    <text evidence="2">The sequence shown here is derived from an EMBL/GenBank/DDBJ whole genome shotgun (WGS) entry which is preliminary data.</text>
</comment>
<proteinExistence type="predicted"/>